<accession>A0A0A9B7P4</accession>
<dbReference type="AlphaFoldDB" id="A0A0A9B7P4"/>
<name>A0A0A9B7P4_ARUDO</name>
<proteinExistence type="predicted"/>
<dbReference type="EMBL" id="GBRH01240670">
    <property type="protein sequence ID" value="JAD57225.1"/>
    <property type="molecule type" value="Transcribed_RNA"/>
</dbReference>
<organism evidence="1">
    <name type="scientific">Arundo donax</name>
    <name type="common">Giant reed</name>
    <name type="synonym">Donax arundinaceus</name>
    <dbReference type="NCBI Taxonomy" id="35708"/>
    <lineage>
        <taxon>Eukaryota</taxon>
        <taxon>Viridiplantae</taxon>
        <taxon>Streptophyta</taxon>
        <taxon>Embryophyta</taxon>
        <taxon>Tracheophyta</taxon>
        <taxon>Spermatophyta</taxon>
        <taxon>Magnoliopsida</taxon>
        <taxon>Liliopsida</taxon>
        <taxon>Poales</taxon>
        <taxon>Poaceae</taxon>
        <taxon>PACMAD clade</taxon>
        <taxon>Arundinoideae</taxon>
        <taxon>Arundineae</taxon>
        <taxon>Arundo</taxon>
    </lineage>
</organism>
<protein>
    <submittedName>
        <fullName evidence="1">Uncharacterized protein</fullName>
    </submittedName>
</protein>
<reference evidence="1" key="2">
    <citation type="journal article" date="2015" name="Data Brief">
        <title>Shoot transcriptome of the giant reed, Arundo donax.</title>
        <authorList>
            <person name="Barrero R.A."/>
            <person name="Guerrero F.D."/>
            <person name="Moolhuijzen P."/>
            <person name="Goolsby J.A."/>
            <person name="Tidwell J."/>
            <person name="Bellgard S.E."/>
            <person name="Bellgard M.I."/>
        </authorList>
    </citation>
    <scope>NUCLEOTIDE SEQUENCE</scope>
    <source>
        <tissue evidence="1">Shoot tissue taken approximately 20 cm above the soil surface</tissue>
    </source>
</reference>
<reference evidence="1" key="1">
    <citation type="submission" date="2014-09" db="EMBL/GenBank/DDBJ databases">
        <authorList>
            <person name="Magalhaes I.L.F."/>
            <person name="Oliveira U."/>
            <person name="Santos F.R."/>
            <person name="Vidigal T.H.D.A."/>
            <person name="Brescovit A.D."/>
            <person name="Santos A.J."/>
        </authorList>
    </citation>
    <scope>NUCLEOTIDE SEQUENCE</scope>
    <source>
        <tissue evidence="1">Shoot tissue taken approximately 20 cm above the soil surface</tissue>
    </source>
</reference>
<evidence type="ECO:0000313" key="1">
    <source>
        <dbReference type="EMBL" id="JAD57225.1"/>
    </source>
</evidence>
<sequence>MHDLDKPGLINQQHYFQIETKIACQQKTTTATLKIRPCSIASP</sequence>